<evidence type="ECO:0000256" key="1">
    <source>
        <dbReference type="SAM" id="Phobius"/>
    </source>
</evidence>
<feature type="transmembrane region" description="Helical" evidence="1">
    <location>
        <begin position="77"/>
        <end position="95"/>
    </location>
</feature>
<feature type="transmembrane region" description="Helical" evidence="1">
    <location>
        <begin position="144"/>
        <end position="163"/>
    </location>
</feature>
<evidence type="ECO:0000313" key="2">
    <source>
        <dbReference type="EMBL" id="NLR28583.1"/>
    </source>
</evidence>
<feature type="transmembrane region" description="Helical" evidence="1">
    <location>
        <begin position="12"/>
        <end position="33"/>
    </location>
</feature>
<keyword evidence="1" id="KW-0472">Membrane</keyword>
<dbReference type="RefSeq" id="WP_168849870.1">
    <property type="nucleotide sequence ID" value="NZ_JAAVSD010000001.1"/>
</dbReference>
<gene>
    <name evidence="2" type="ORF">HEQ44_00075</name>
</gene>
<keyword evidence="3" id="KW-1185">Reference proteome</keyword>
<keyword evidence="1" id="KW-0812">Transmembrane</keyword>
<reference evidence="2 3" key="1">
    <citation type="submission" date="2020-03" db="EMBL/GenBank/DDBJ databases">
        <authorList>
            <person name="Zhang Z."/>
            <person name="Guo Z."/>
            <person name="Hou Q."/>
            <person name="Shen X."/>
        </authorList>
    </citation>
    <scope>NUCLEOTIDE SEQUENCE [LARGE SCALE GENOMIC DNA]</scope>
    <source>
        <strain evidence="2 3">HBUAS51329</strain>
    </source>
</reference>
<organism evidence="2 3">
    <name type="scientific">Levilactobacillus tujiorum</name>
    <dbReference type="NCBI Taxonomy" id="2912243"/>
    <lineage>
        <taxon>Bacteria</taxon>
        <taxon>Bacillati</taxon>
        <taxon>Bacillota</taxon>
        <taxon>Bacilli</taxon>
        <taxon>Lactobacillales</taxon>
        <taxon>Lactobacillaceae</taxon>
        <taxon>Levilactobacillus</taxon>
    </lineage>
</organism>
<keyword evidence="1" id="KW-1133">Transmembrane helix</keyword>
<dbReference type="Proteomes" id="UP000707477">
    <property type="component" value="Unassembled WGS sequence"/>
</dbReference>
<protein>
    <submittedName>
        <fullName evidence="2">Uncharacterized protein</fullName>
    </submittedName>
</protein>
<evidence type="ECO:0000313" key="3">
    <source>
        <dbReference type="Proteomes" id="UP000707477"/>
    </source>
</evidence>
<comment type="caution">
    <text evidence="2">The sequence shown here is derived from an EMBL/GenBank/DDBJ whole genome shotgun (WGS) entry which is preliminary data.</text>
</comment>
<name>A0ABX1L2U1_9LACO</name>
<sequence length="166" mass="18252">MPNFTGSTLASYRFVSWIFLGISWWCQLESITWWTIQPVRSLRELVIFTGLAVMLTVGTSLFKTVSWSGTAAFMRDLNFIFLFYVSLMLFLPRAVTVNGLNTPAGRAGLICMGAAIFVGYLPPDGINVPRNSGWRGNYPAIQRGLVKLGRVLLILGSVAAILAGRS</sequence>
<feature type="transmembrane region" description="Helical" evidence="1">
    <location>
        <begin position="107"/>
        <end position="123"/>
    </location>
</feature>
<feature type="transmembrane region" description="Helical" evidence="1">
    <location>
        <begin position="45"/>
        <end position="65"/>
    </location>
</feature>
<accession>A0ABX1L2U1</accession>
<dbReference type="EMBL" id="JAAVSD010000001">
    <property type="protein sequence ID" value="NLR28583.1"/>
    <property type="molecule type" value="Genomic_DNA"/>
</dbReference>
<proteinExistence type="predicted"/>